<dbReference type="GO" id="GO:0046872">
    <property type="term" value="F:metal ion binding"/>
    <property type="evidence" value="ECO:0007669"/>
    <property type="project" value="UniProtKB-KW"/>
</dbReference>
<feature type="binding site" evidence="6">
    <location>
        <position position="141"/>
    </location>
    <ligand>
        <name>molybdate</name>
        <dbReference type="ChEBI" id="CHEBI:36264"/>
    </ligand>
</feature>
<evidence type="ECO:0000256" key="6">
    <source>
        <dbReference type="PIRSR" id="PIRSR004846-1"/>
    </source>
</evidence>
<dbReference type="GO" id="GO:0015689">
    <property type="term" value="P:molybdate ion transport"/>
    <property type="evidence" value="ECO:0007669"/>
    <property type="project" value="InterPro"/>
</dbReference>
<dbReference type="Gene3D" id="3.40.190.10">
    <property type="entry name" value="Periplasmic binding protein-like II"/>
    <property type="match status" value="2"/>
</dbReference>
<sequence>MRKIVWVVLVFMLAGCGSSPKKGANEITVFAAASFTDVITEIAQRFEQEQKVKVRLNLAASGTLARQIESGAQADVYISANKSWMDYLEEKNYSKESGVLARNELVLIIPKSEVQEDLKPEVLLMYPKNRIAIGDPGYVPAGKYAMQVLKAFDVESEEHLLLCRDVRSALMMVELGEVDCGIVYKTDALQSTKVDIIYTFPEEMHDPVAYYQVLVSSGALAKEFYDYLYSSESKQVLTNYSFKTD</sequence>
<dbReference type="PIRSF" id="PIRSF004846">
    <property type="entry name" value="ModA"/>
    <property type="match status" value="1"/>
</dbReference>
<feature type="binding site" evidence="6">
    <location>
        <position position="166"/>
    </location>
    <ligand>
        <name>molybdate</name>
        <dbReference type="ChEBI" id="CHEBI:36264"/>
    </ligand>
</feature>
<dbReference type="InterPro" id="IPR005950">
    <property type="entry name" value="ModA"/>
</dbReference>
<evidence type="ECO:0000256" key="3">
    <source>
        <dbReference type="ARBA" id="ARBA00022723"/>
    </source>
</evidence>
<evidence type="ECO:0000313" key="7">
    <source>
        <dbReference type="EMBL" id="TDO02538.1"/>
    </source>
</evidence>
<keyword evidence="2 6" id="KW-0500">Molybdenum</keyword>
<comment type="similarity">
    <text evidence="1">Belongs to the bacterial solute-binding protein ModA family.</text>
</comment>
<reference evidence="7 8" key="1">
    <citation type="submission" date="2019-03" db="EMBL/GenBank/DDBJ databases">
        <title>Freshwater and sediment microbial communities from various areas in North America, analyzing microbe dynamics in response to fracking.</title>
        <authorList>
            <person name="Lamendella R."/>
        </authorList>
    </citation>
    <scope>NUCLEOTIDE SEQUENCE [LARGE SCALE GENOMIC DNA]</scope>
    <source>
        <strain evidence="7 8">114D</strain>
    </source>
</reference>
<evidence type="ECO:0000256" key="5">
    <source>
        <dbReference type="ARBA" id="ARBA00062515"/>
    </source>
</evidence>
<dbReference type="NCBIfam" id="TIGR01256">
    <property type="entry name" value="modA"/>
    <property type="match status" value="1"/>
</dbReference>
<dbReference type="EMBL" id="SNWI01000004">
    <property type="protein sequence ID" value="TDO02538.1"/>
    <property type="molecule type" value="Genomic_DNA"/>
</dbReference>
<keyword evidence="3 6" id="KW-0479">Metal-binding</keyword>
<protein>
    <submittedName>
        <fullName evidence="7">Molybdate transport system substrate-binding protein</fullName>
    </submittedName>
</protein>
<dbReference type="PANTHER" id="PTHR30632">
    <property type="entry name" value="MOLYBDATE-BINDING PERIPLASMIC PROTEIN"/>
    <property type="match status" value="1"/>
</dbReference>
<comment type="subunit">
    <text evidence="5">The complex is composed of two ATP-binding proteins (ModC), two transmembrane proteins (ModB) and a solute-binding protein (ModA).</text>
</comment>
<organism evidence="7 8">
    <name type="scientific">Sunxiuqinia elliptica</name>
    <dbReference type="NCBI Taxonomy" id="655355"/>
    <lineage>
        <taxon>Bacteria</taxon>
        <taxon>Pseudomonadati</taxon>
        <taxon>Bacteroidota</taxon>
        <taxon>Bacteroidia</taxon>
        <taxon>Marinilabiliales</taxon>
        <taxon>Prolixibacteraceae</taxon>
        <taxon>Sunxiuqinia</taxon>
    </lineage>
</organism>
<evidence type="ECO:0000256" key="2">
    <source>
        <dbReference type="ARBA" id="ARBA00022505"/>
    </source>
</evidence>
<dbReference type="GO" id="GO:1901359">
    <property type="term" value="F:tungstate binding"/>
    <property type="evidence" value="ECO:0007669"/>
    <property type="project" value="UniProtKB-ARBA"/>
</dbReference>
<dbReference type="FunFam" id="3.40.190.10:FF:000035">
    <property type="entry name" value="Molybdate ABC transporter substrate-binding protein"/>
    <property type="match status" value="1"/>
</dbReference>
<proteinExistence type="inferred from homology"/>
<feature type="binding site" evidence="6">
    <location>
        <position position="61"/>
    </location>
    <ligand>
        <name>molybdate</name>
        <dbReference type="ChEBI" id="CHEBI:36264"/>
    </ligand>
</feature>
<name>A0A4R6H494_9BACT</name>
<feature type="binding site" evidence="6">
    <location>
        <position position="184"/>
    </location>
    <ligand>
        <name>molybdate</name>
        <dbReference type="ChEBI" id="CHEBI:36264"/>
    </ligand>
</feature>
<dbReference type="Pfam" id="PF13531">
    <property type="entry name" value="SBP_bac_11"/>
    <property type="match status" value="1"/>
</dbReference>
<evidence type="ECO:0000313" key="8">
    <source>
        <dbReference type="Proteomes" id="UP000294848"/>
    </source>
</evidence>
<dbReference type="OrthoDB" id="9785015at2"/>
<dbReference type="PANTHER" id="PTHR30632:SF0">
    <property type="entry name" value="SULFATE-BINDING PROTEIN"/>
    <property type="match status" value="1"/>
</dbReference>
<comment type="caution">
    <text evidence="7">The sequence shown here is derived from an EMBL/GenBank/DDBJ whole genome shotgun (WGS) entry which is preliminary data.</text>
</comment>
<gene>
    <name evidence="7" type="ORF">DET52_1043</name>
</gene>
<dbReference type="GO" id="GO:0030973">
    <property type="term" value="F:molybdate ion binding"/>
    <property type="evidence" value="ECO:0007669"/>
    <property type="project" value="TreeGrafter"/>
</dbReference>
<dbReference type="Proteomes" id="UP000294848">
    <property type="component" value="Unassembled WGS sequence"/>
</dbReference>
<dbReference type="RefSeq" id="WP_133464806.1">
    <property type="nucleotide sequence ID" value="NZ_SNWI01000004.1"/>
</dbReference>
<accession>A0A4R6H494</accession>
<dbReference type="InterPro" id="IPR050682">
    <property type="entry name" value="ModA/WtpA"/>
</dbReference>
<dbReference type="AlphaFoldDB" id="A0A4R6H494"/>
<dbReference type="SUPFAM" id="SSF53850">
    <property type="entry name" value="Periplasmic binding protein-like II"/>
    <property type="match status" value="1"/>
</dbReference>
<dbReference type="PROSITE" id="PS51257">
    <property type="entry name" value="PROKAR_LIPOPROTEIN"/>
    <property type="match status" value="1"/>
</dbReference>
<feature type="binding site" evidence="6">
    <location>
        <position position="34"/>
    </location>
    <ligand>
        <name>molybdate</name>
        <dbReference type="ChEBI" id="CHEBI:36264"/>
    </ligand>
</feature>
<keyword evidence="4" id="KW-0732">Signal</keyword>
<evidence type="ECO:0000256" key="1">
    <source>
        <dbReference type="ARBA" id="ARBA00009175"/>
    </source>
</evidence>
<evidence type="ECO:0000256" key="4">
    <source>
        <dbReference type="ARBA" id="ARBA00022729"/>
    </source>
</evidence>